<reference evidence="1" key="1">
    <citation type="journal article" date="2014" name="Front. Microbiol.">
        <title>High frequency of phylogenetically diverse reductive dehalogenase-homologous genes in deep subseafloor sedimentary metagenomes.</title>
        <authorList>
            <person name="Kawai M."/>
            <person name="Futagami T."/>
            <person name="Toyoda A."/>
            <person name="Takaki Y."/>
            <person name="Nishi S."/>
            <person name="Hori S."/>
            <person name="Arai W."/>
            <person name="Tsubouchi T."/>
            <person name="Morono Y."/>
            <person name="Uchiyama I."/>
            <person name="Ito T."/>
            <person name="Fujiyama A."/>
            <person name="Inagaki F."/>
            <person name="Takami H."/>
        </authorList>
    </citation>
    <scope>NUCLEOTIDE SEQUENCE</scope>
    <source>
        <strain evidence="1">Expedition CK06-06</strain>
    </source>
</reference>
<feature type="non-terminal residue" evidence="1">
    <location>
        <position position="76"/>
    </location>
</feature>
<proteinExistence type="predicted"/>
<comment type="caution">
    <text evidence="1">The sequence shown here is derived from an EMBL/GenBank/DDBJ whole genome shotgun (WGS) entry which is preliminary data.</text>
</comment>
<gene>
    <name evidence="1" type="ORF">S01H1_21646</name>
</gene>
<evidence type="ECO:0000313" key="1">
    <source>
        <dbReference type="EMBL" id="GAF96438.1"/>
    </source>
</evidence>
<accession>X0TS77</accession>
<sequence length="76" mass="8160">MTETRSFANYATDFNGNGIVEGNGYTLPVEGEFPLQVGDIVRIYTRQFEYLGTDGSGGGIFGMIFCHEVAGCAALL</sequence>
<protein>
    <submittedName>
        <fullName evidence="1">Uncharacterized protein</fullName>
    </submittedName>
</protein>
<organism evidence="1">
    <name type="scientific">marine sediment metagenome</name>
    <dbReference type="NCBI Taxonomy" id="412755"/>
    <lineage>
        <taxon>unclassified sequences</taxon>
        <taxon>metagenomes</taxon>
        <taxon>ecological metagenomes</taxon>
    </lineage>
</organism>
<dbReference type="AlphaFoldDB" id="X0TS77"/>
<dbReference type="EMBL" id="BARS01012042">
    <property type="protein sequence ID" value="GAF96438.1"/>
    <property type="molecule type" value="Genomic_DNA"/>
</dbReference>
<name>X0TS77_9ZZZZ</name>